<dbReference type="PANTHER" id="PTHR37836">
    <property type="entry name" value="LMO1036 PROTEIN"/>
    <property type="match status" value="1"/>
</dbReference>
<dbReference type="Gene3D" id="3.20.20.80">
    <property type="entry name" value="Glycosidases"/>
    <property type="match status" value="1"/>
</dbReference>
<proteinExistence type="predicted"/>
<dbReference type="Pfam" id="PF12904">
    <property type="entry name" value="Collagen_bind_2"/>
    <property type="match status" value="1"/>
</dbReference>
<evidence type="ECO:0000313" key="4">
    <source>
        <dbReference type="Proteomes" id="UP000422221"/>
    </source>
</evidence>
<feature type="domain" description="Apiosidase-like catalytic" evidence="2">
    <location>
        <begin position="42"/>
        <end position="377"/>
    </location>
</feature>
<dbReference type="AlphaFoldDB" id="A0A7J4XPB1"/>
<comment type="caution">
    <text evidence="3">The sequence shown here is derived from an EMBL/GenBank/DDBJ whole genome shotgun (WGS) entry which is preliminary data.</text>
</comment>
<evidence type="ECO:0000259" key="2">
    <source>
        <dbReference type="Pfam" id="PF13204"/>
    </source>
</evidence>
<organism evidence="3 4">
    <name type="scientific">Bacteroides salyersiae</name>
    <dbReference type="NCBI Taxonomy" id="291644"/>
    <lineage>
        <taxon>Bacteria</taxon>
        <taxon>Pseudomonadati</taxon>
        <taxon>Bacteroidota</taxon>
        <taxon>Bacteroidia</taxon>
        <taxon>Bacteroidales</taxon>
        <taxon>Bacteroidaceae</taxon>
        <taxon>Bacteroides</taxon>
    </lineage>
</organism>
<feature type="domain" description="Putative collagen-binding" evidence="1">
    <location>
        <begin position="379"/>
        <end position="467"/>
    </location>
</feature>
<gene>
    <name evidence="3" type="ORF">F3F73_01390</name>
</gene>
<accession>A0A7J4XPB1</accession>
<dbReference type="InterPro" id="IPR017853">
    <property type="entry name" value="GH"/>
</dbReference>
<evidence type="ECO:0000313" key="3">
    <source>
        <dbReference type="EMBL" id="KAA3770632.1"/>
    </source>
</evidence>
<dbReference type="Pfam" id="PF13204">
    <property type="entry name" value="Apiosidase"/>
    <property type="match status" value="1"/>
</dbReference>
<protein>
    <submittedName>
        <fullName evidence="3">DUF4038 domain-containing protein</fullName>
    </submittedName>
</protein>
<dbReference type="RefSeq" id="WP_021936488.1">
    <property type="nucleotide sequence ID" value="NZ_CP083675.1"/>
</dbReference>
<dbReference type="PANTHER" id="PTHR37836:SF3">
    <property type="entry name" value="ENDOGLUCANASE"/>
    <property type="match status" value="1"/>
</dbReference>
<dbReference type="InterPro" id="IPR025277">
    <property type="entry name" value="Apiosidase-like_cat_dom"/>
</dbReference>
<dbReference type="Proteomes" id="UP000422221">
    <property type="component" value="Unassembled WGS sequence"/>
</dbReference>
<evidence type="ECO:0000259" key="1">
    <source>
        <dbReference type="Pfam" id="PF12904"/>
    </source>
</evidence>
<name>A0A7J4XPB1_9BACE</name>
<dbReference type="SUPFAM" id="SSF51445">
    <property type="entry name" value="(Trans)glycosidases"/>
    <property type="match status" value="1"/>
</dbReference>
<sequence>MDKKEFFFSWLVLLALSLFGENVAAQKKGERLPWENGRLVVSEEGRYLKHENGTPFFWLGETGWLLPECLNREEAAYYLENCKQAGYNVVQIQTMNQVPSINIYGQYSLPDGFNFKNIDKKGVYGYWDHMDYIIKTAEKKGIYIGMVCIWGTPVDDGLMNVKEAQAYGKFLAERYKDAPNIVWMIGGDIRGDVKTDVWEALARTIRDIDTHHLMTFHPRGRTTSAAWFNNADWLDFNMFQSGHRRYGQRKGDGDYPIEENTEEDNWRFVERSMAMKPMKPVIDGEPVYEDIPQGLHDPNETRWHDGDVRRYAYWSVFAGSFGHTYGHNDIMQFIKPGVIGAFGADGSKKTWVDALKDPGYNQMKYLKNLMLSVPYFERIPDQSVIAGVNGERYDRAIATRGNDYLMVYNYTGRPMQIDLTKISGAKKNVWWYNTKNGKLTYIGEYDNKITTFQYDAGYMSGNDQVLIAIDTDKNYIGKDWRTLEQ</sequence>
<reference evidence="3 4" key="1">
    <citation type="journal article" date="2019" name="Nat. Med.">
        <title>A library of human gut bacterial isolates paired with longitudinal multiomics data enables mechanistic microbiome research.</title>
        <authorList>
            <person name="Poyet M."/>
            <person name="Groussin M."/>
            <person name="Gibbons S.M."/>
            <person name="Avila-Pacheco J."/>
            <person name="Jiang X."/>
            <person name="Kearney S.M."/>
            <person name="Perrotta A.R."/>
            <person name="Berdy B."/>
            <person name="Zhao S."/>
            <person name="Lieberman T.D."/>
            <person name="Swanson P.K."/>
            <person name="Smith M."/>
            <person name="Roesemann S."/>
            <person name="Alexander J.E."/>
            <person name="Rich S.A."/>
            <person name="Livny J."/>
            <person name="Vlamakis H."/>
            <person name="Clish C."/>
            <person name="Bullock K."/>
            <person name="Deik A."/>
            <person name="Scott J."/>
            <person name="Pierce K.A."/>
            <person name="Xavier R.J."/>
            <person name="Alm E.J."/>
        </authorList>
    </citation>
    <scope>NUCLEOTIDE SEQUENCE [LARGE SCALE GENOMIC DNA]</scope>
    <source>
        <strain evidence="3 4">BIOML-A10</strain>
    </source>
</reference>
<dbReference type="EMBL" id="VWMK01000001">
    <property type="protein sequence ID" value="KAA3770632.1"/>
    <property type="molecule type" value="Genomic_DNA"/>
</dbReference>
<dbReference type="InterPro" id="IPR024749">
    <property type="entry name" value="Collagen-bd_put"/>
</dbReference>